<evidence type="ECO:0000256" key="4">
    <source>
        <dbReference type="ARBA" id="ARBA00022827"/>
    </source>
</evidence>
<dbReference type="InterPro" id="IPR009075">
    <property type="entry name" value="AcylCo_DH/oxidase_C"/>
</dbReference>
<dbReference type="AlphaFoldDB" id="A0A174DNH1"/>
<keyword evidence="5 6" id="KW-0560">Oxidoreductase</keyword>
<dbReference type="InterPro" id="IPR009100">
    <property type="entry name" value="AcylCoA_DH/oxidase_NM_dom_sf"/>
</dbReference>
<evidence type="ECO:0000256" key="2">
    <source>
        <dbReference type="ARBA" id="ARBA00009347"/>
    </source>
</evidence>
<dbReference type="PANTHER" id="PTHR43884">
    <property type="entry name" value="ACYL-COA DEHYDROGENASE"/>
    <property type="match status" value="1"/>
</dbReference>
<evidence type="ECO:0000313" key="10">
    <source>
        <dbReference type="EMBL" id="CUO27171.1"/>
    </source>
</evidence>
<dbReference type="FunFam" id="1.20.140.10:FF:000001">
    <property type="entry name" value="Acyl-CoA dehydrogenase"/>
    <property type="match status" value="1"/>
</dbReference>
<dbReference type="PANTHER" id="PTHR43884:SF12">
    <property type="entry name" value="ISOVALERYL-COA DEHYDROGENASE, MITOCHONDRIAL-RELATED"/>
    <property type="match status" value="1"/>
</dbReference>
<dbReference type="InterPro" id="IPR037069">
    <property type="entry name" value="AcylCoA_DH/ox_N_sf"/>
</dbReference>
<dbReference type="Gene3D" id="2.40.110.10">
    <property type="entry name" value="Butyryl-CoA Dehydrogenase, subunit A, domain 2"/>
    <property type="match status" value="1"/>
</dbReference>
<dbReference type="InterPro" id="IPR006091">
    <property type="entry name" value="Acyl-CoA_Oxase/DH_mid-dom"/>
</dbReference>
<dbReference type="Pfam" id="PF00441">
    <property type="entry name" value="Acyl-CoA_dh_1"/>
    <property type="match status" value="1"/>
</dbReference>
<dbReference type="SUPFAM" id="SSF47203">
    <property type="entry name" value="Acyl-CoA dehydrogenase C-terminal domain-like"/>
    <property type="match status" value="1"/>
</dbReference>
<dbReference type="Gene3D" id="1.10.540.10">
    <property type="entry name" value="Acyl-CoA dehydrogenase/oxidase, N-terminal domain"/>
    <property type="match status" value="1"/>
</dbReference>
<dbReference type="GO" id="GO:0050660">
    <property type="term" value="F:flavin adenine dinucleotide binding"/>
    <property type="evidence" value="ECO:0007669"/>
    <property type="project" value="InterPro"/>
</dbReference>
<evidence type="ECO:0000259" key="7">
    <source>
        <dbReference type="Pfam" id="PF00441"/>
    </source>
</evidence>
<sequence length="379" mass="41461">MGFNGFELDEDLKAVRNLIRDFTDREIRPLAEQFDQENLYIPEELWRKMGRLGLFGFTIPEEFGGNHLGYLALAVAIEEVSKGAGVMYSPVAGQNGAFNGAIIDSGTPEQKQKYLPGTAEGRLKGAFALTEPNVGSDARGMQTVAALEGECWIINGQKTFITNADRADYIITFAKTEEGTVCLIVDKDAKGLSIGATERKMGIHGVGLNNVFYTDCRVPVENQIGKVGEGFLNAKDSLMGARLGVAAGALGLAQEAIDVAVEYAKQRVQFGRPISQFQNTQFVLAECQTKLDAARLLTYRCAAALDAGKHETYMASMAKYYATETANQVADKCLQVFGGYGYCAGYPIERIYRDLRIFTIFDGTSEVHKMIISKKMGVR</sequence>
<dbReference type="Pfam" id="PF02771">
    <property type="entry name" value="Acyl-CoA_dh_N"/>
    <property type="match status" value="1"/>
</dbReference>
<accession>A0A174DNH1</accession>
<dbReference type="STRING" id="39482.ERS852491_01727"/>
<dbReference type="InterPro" id="IPR046373">
    <property type="entry name" value="Acyl-CoA_Oxase/DH_mid-dom_sf"/>
</dbReference>
<dbReference type="Gene3D" id="1.20.140.10">
    <property type="entry name" value="Butyryl-CoA Dehydrogenase, subunit A, domain 3"/>
    <property type="match status" value="1"/>
</dbReference>
<evidence type="ECO:0000259" key="8">
    <source>
        <dbReference type="Pfam" id="PF02770"/>
    </source>
</evidence>
<evidence type="ECO:0000256" key="1">
    <source>
        <dbReference type="ARBA" id="ARBA00001974"/>
    </source>
</evidence>
<dbReference type="InterPro" id="IPR036250">
    <property type="entry name" value="AcylCo_DH-like_C"/>
</dbReference>
<evidence type="ECO:0000313" key="11">
    <source>
        <dbReference type="Proteomes" id="UP000095544"/>
    </source>
</evidence>
<dbReference type="Proteomes" id="UP000095544">
    <property type="component" value="Unassembled WGS sequence"/>
</dbReference>
<keyword evidence="4 6" id="KW-0274">FAD</keyword>
<dbReference type="InterPro" id="IPR013786">
    <property type="entry name" value="AcylCoA_DH/ox_N"/>
</dbReference>
<evidence type="ECO:0000259" key="9">
    <source>
        <dbReference type="Pfam" id="PF02771"/>
    </source>
</evidence>
<evidence type="ECO:0000256" key="6">
    <source>
        <dbReference type="RuleBase" id="RU362125"/>
    </source>
</evidence>
<reference evidence="10 11" key="1">
    <citation type="submission" date="2015-09" db="EMBL/GenBank/DDBJ databases">
        <authorList>
            <consortium name="Pathogen Informatics"/>
        </authorList>
    </citation>
    <scope>NUCLEOTIDE SEQUENCE [LARGE SCALE GENOMIC DNA]</scope>
    <source>
        <strain evidence="10 11">2789STDY5834876</strain>
    </source>
</reference>
<dbReference type="EMBL" id="CYZU01000013">
    <property type="protein sequence ID" value="CUO27171.1"/>
    <property type="molecule type" value="Genomic_DNA"/>
</dbReference>
<dbReference type="FunFam" id="2.40.110.10:FF:000002">
    <property type="entry name" value="Acyl-CoA dehydrogenase fadE12"/>
    <property type="match status" value="1"/>
</dbReference>
<comment type="cofactor">
    <cofactor evidence="1 6">
        <name>FAD</name>
        <dbReference type="ChEBI" id="CHEBI:57692"/>
    </cofactor>
</comment>
<gene>
    <name evidence="10" type="ORF">ERS852491_01727</name>
</gene>
<evidence type="ECO:0000256" key="5">
    <source>
        <dbReference type="ARBA" id="ARBA00023002"/>
    </source>
</evidence>
<keyword evidence="3 6" id="KW-0285">Flavoprotein</keyword>
<dbReference type="SUPFAM" id="SSF56645">
    <property type="entry name" value="Acyl-CoA dehydrogenase NM domain-like"/>
    <property type="match status" value="1"/>
</dbReference>
<dbReference type="FunFam" id="1.10.540.10:FF:000026">
    <property type="entry name" value="Acyl-CoA dehydrogenase medium chain"/>
    <property type="match status" value="1"/>
</dbReference>
<dbReference type="GO" id="GO:0016937">
    <property type="term" value="F:short-chain fatty acyl-CoA dehydrogenase activity"/>
    <property type="evidence" value="ECO:0007669"/>
    <property type="project" value="UniProtKB-EC"/>
</dbReference>
<dbReference type="PIRSF" id="PIRSF016578">
    <property type="entry name" value="HsaA"/>
    <property type="match status" value="1"/>
</dbReference>
<dbReference type="EC" id="1.3.8.1" evidence="10"/>
<organism evidence="10 11">
    <name type="scientific">Faecalicatena contorta</name>
    <dbReference type="NCBI Taxonomy" id="39482"/>
    <lineage>
        <taxon>Bacteria</taxon>
        <taxon>Bacillati</taxon>
        <taxon>Bacillota</taxon>
        <taxon>Clostridia</taxon>
        <taxon>Lachnospirales</taxon>
        <taxon>Lachnospiraceae</taxon>
        <taxon>Faecalicatena</taxon>
    </lineage>
</organism>
<feature type="domain" description="Acyl-CoA dehydrogenase/oxidase C-terminal" evidence="7">
    <location>
        <begin position="228"/>
        <end position="376"/>
    </location>
</feature>
<dbReference type="Pfam" id="PF02770">
    <property type="entry name" value="Acyl-CoA_dh_M"/>
    <property type="match status" value="1"/>
</dbReference>
<protein>
    <submittedName>
        <fullName evidence="10">Acyl-CoA dehydrogenase, short-chain specific</fullName>
        <ecNumber evidence="10">1.3.8.1</ecNumber>
    </submittedName>
</protein>
<feature type="domain" description="Acyl-CoA dehydrogenase/oxidase N-terminal" evidence="9">
    <location>
        <begin position="10"/>
        <end position="121"/>
    </location>
</feature>
<evidence type="ECO:0000256" key="3">
    <source>
        <dbReference type="ARBA" id="ARBA00022630"/>
    </source>
</evidence>
<feature type="domain" description="Acyl-CoA oxidase/dehydrogenase middle" evidence="8">
    <location>
        <begin position="126"/>
        <end position="216"/>
    </location>
</feature>
<comment type="similarity">
    <text evidence="2 6">Belongs to the acyl-CoA dehydrogenase family.</text>
</comment>
<dbReference type="RefSeq" id="WP_050640769.1">
    <property type="nucleotide sequence ID" value="NZ_CABKUE010000008.1"/>
</dbReference>
<name>A0A174DNH1_9FIRM</name>
<proteinExistence type="inferred from homology"/>